<evidence type="ECO:0000313" key="3">
    <source>
        <dbReference type="Proteomes" id="UP001236258"/>
    </source>
</evidence>
<gene>
    <name evidence="2" type="ORF">Q3O59_08385</name>
</gene>
<reference evidence="2 3" key="1">
    <citation type="submission" date="2023-08" db="EMBL/GenBank/DDBJ databases">
        <authorList>
            <person name="Joshi A."/>
            <person name="Thite S."/>
        </authorList>
    </citation>
    <scope>NUCLEOTIDE SEQUENCE [LARGE SCALE GENOMIC DNA]</scope>
    <source>
        <strain evidence="2 3">1E1</strain>
    </source>
</reference>
<dbReference type="RefSeq" id="WP_305945155.1">
    <property type="nucleotide sequence ID" value="NZ_JAUZVY010000003.1"/>
</dbReference>
<feature type="chain" id="PRO_5046431291" evidence="1">
    <location>
        <begin position="33"/>
        <end position="339"/>
    </location>
</feature>
<name>A0ABT9GQV9_9GAMM</name>
<protein>
    <submittedName>
        <fullName evidence="2">Uncharacterized protein</fullName>
    </submittedName>
</protein>
<accession>A0ABT9GQV9</accession>
<dbReference type="Proteomes" id="UP001236258">
    <property type="component" value="Unassembled WGS sequence"/>
</dbReference>
<sequence length="339" mass="38783">MVRTTWRQLLLLALAVCLAACSSIDFSSYNWAEDPRGWLNKYRVYHAQDSNDSALHWVITEEEIQQIGLLPLSLDPRLTDSYPGTRLKQKNTVFYQPSLSYSSTGRTILLAQLQPEMSAQLHHLLATAPGLDNRLPWDTQHKPDVFWGKPSQFRFVNGAFRYNYLDCAFPISAPCSLLPQPAKKSDANWQLDGYLTNQSAAEDRYLLVMNWNPETSLYEREDRFNLDIKPTRRLLGALSDELGVSHWLMLQLSVADFDHWLKADANGDYQHDFVLQALLLDTAGRVQQAKISPFTLRWSSTSLLLSEEELAQLQHSWLPALLQVLHAFGLQRQEQHEGT</sequence>
<organism evidence="2 3">
    <name type="scientific">Alkalimonas delamerensis</name>
    <dbReference type="NCBI Taxonomy" id="265981"/>
    <lineage>
        <taxon>Bacteria</taxon>
        <taxon>Pseudomonadati</taxon>
        <taxon>Pseudomonadota</taxon>
        <taxon>Gammaproteobacteria</taxon>
        <taxon>Alkalimonas</taxon>
    </lineage>
</organism>
<feature type="signal peptide" evidence="1">
    <location>
        <begin position="1"/>
        <end position="32"/>
    </location>
</feature>
<comment type="caution">
    <text evidence="2">The sequence shown here is derived from an EMBL/GenBank/DDBJ whole genome shotgun (WGS) entry which is preliminary data.</text>
</comment>
<proteinExistence type="predicted"/>
<keyword evidence="1" id="KW-0732">Signal</keyword>
<evidence type="ECO:0000256" key="1">
    <source>
        <dbReference type="SAM" id="SignalP"/>
    </source>
</evidence>
<keyword evidence="3" id="KW-1185">Reference proteome</keyword>
<dbReference type="EMBL" id="JAUZVY010000003">
    <property type="protein sequence ID" value="MDP4529046.1"/>
    <property type="molecule type" value="Genomic_DNA"/>
</dbReference>
<evidence type="ECO:0000313" key="2">
    <source>
        <dbReference type="EMBL" id="MDP4529046.1"/>
    </source>
</evidence>